<accession>A0A0D5Y796</accession>
<dbReference type="EMBL" id="CP011110">
    <property type="protein sequence ID" value="AKA26930.1"/>
    <property type="molecule type" value="Genomic_DNA"/>
</dbReference>
<proteinExistence type="predicted"/>
<dbReference type="AlphaFoldDB" id="A0A0D5Y796"/>
<evidence type="ECO:0000313" key="2">
    <source>
        <dbReference type="Proteomes" id="UP000032748"/>
    </source>
</evidence>
<reference evidence="1 2" key="1">
    <citation type="journal article" date="2015" name="Mol. Plant Microbe Interact.">
        <title>Comparative Genomic Analysis of Pseudomonas chlororaphis PCL1606 Reveals New Insight into Antifungal Compounds Involved in Biocontrol.</title>
        <authorList>
            <person name="Calderon C.E."/>
            <person name="Ramos C."/>
            <person name="de Vicente A."/>
            <person name="Cazorla F.M."/>
        </authorList>
    </citation>
    <scope>NUCLEOTIDE SEQUENCE [LARGE SCALE GENOMIC DNA]</scope>
    <source>
        <strain evidence="1 2">PCL1606</strain>
    </source>
</reference>
<organism evidence="1 2">
    <name type="scientific">Pseudomonas chlororaphis</name>
    <dbReference type="NCBI Taxonomy" id="587753"/>
    <lineage>
        <taxon>Bacteria</taxon>
        <taxon>Pseudomonadati</taxon>
        <taxon>Pseudomonadota</taxon>
        <taxon>Gammaproteobacteria</taxon>
        <taxon>Pseudomonadales</taxon>
        <taxon>Pseudomonadaceae</taxon>
        <taxon>Pseudomonas</taxon>
    </lineage>
</organism>
<dbReference type="Proteomes" id="UP000032748">
    <property type="component" value="Chromosome"/>
</dbReference>
<gene>
    <name evidence="1" type="ORF">PCL1606_54850</name>
</gene>
<dbReference type="KEGG" id="pcz:PCL1606_54850"/>
<evidence type="ECO:0000313" key="1">
    <source>
        <dbReference type="EMBL" id="AKA26930.1"/>
    </source>
</evidence>
<name>A0A0D5Y796_9PSED</name>
<sequence>MEMLLYGLEQSGRFRRGSGAGNIGHWLASSRQGGMRDMVAEKAPGIVVRAGGRRL</sequence>
<protein>
    <submittedName>
        <fullName evidence="1">Uncharacterized protein</fullName>
    </submittedName>
</protein>